<evidence type="ECO:0000259" key="1">
    <source>
        <dbReference type="PROSITE" id="PS50013"/>
    </source>
</evidence>
<accession>A0A9Q3BCB3</accession>
<dbReference type="Gene3D" id="2.40.50.40">
    <property type="match status" value="1"/>
</dbReference>
<dbReference type="PANTHER" id="PTHR37984:SF5">
    <property type="entry name" value="PROTEIN NYNRIN-LIKE"/>
    <property type="match status" value="1"/>
</dbReference>
<dbReference type="PROSITE" id="PS50013">
    <property type="entry name" value="CHROMO_2"/>
    <property type="match status" value="1"/>
</dbReference>
<dbReference type="Gene3D" id="3.30.420.10">
    <property type="entry name" value="Ribonuclease H-like superfamily/Ribonuclease H"/>
    <property type="match status" value="1"/>
</dbReference>
<dbReference type="InterPro" id="IPR056924">
    <property type="entry name" value="SH3_Tf2-1"/>
</dbReference>
<dbReference type="OrthoDB" id="2273864at2759"/>
<dbReference type="InterPro" id="IPR050951">
    <property type="entry name" value="Retrovirus_Pol_polyprotein"/>
</dbReference>
<dbReference type="InterPro" id="IPR023780">
    <property type="entry name" value="Chromo_domain"/>
</dbReference>
<feature type="domain" description="Chromo" evidence="1">
    <location>
        <begin position="182"/>
        <end position="223"/>
    </location>
</feature>
<dbReference type="GO" id="GO:0003676">
    <property type="term" value="F:nucleic acid binding"/>
    <property type="evidence" value="ECO:0007669"/>
    <property type="project" value="InterPro"/>
</dbReference>
<comment type="caution">
    <text evidence="2">The sequence shown here is derived from an EMBL/GenBank/DDBJ whole genome shotgun (WGS) entry which is preliminary data.</text>
</comment>
<dbReference type="SUPFAM" id="SSF54160">
    <property type="entry name" value="Chromo domain-like"/>
    <property type="match status" value="1"/>
</dbReference>
<dbReference type="GO" id="GO:0006338">
    <property type="term" value="P:chromatin remodeling"/>
    <property type="evidence" value="ECO:0007669"/>
    <property type="project" value="UniProtKB-ARBA"/>
</dbReference>
<dbReference type="EMBL" id="AVOT02000331">
    <property type="protein sequence ID" value="MBW0462345.1"/>
    <property type="molecule type" value="Genomic_DNA"/>
</dbReference>
<organism evidence="2 3">
    <name type="scientific">Austropuccinia psidii MF-1</name>
    <dbReference type="NCBI Taxonomy" id="1389203"/>
    <lineage>
        <taxon>Eukaryota</taxon>
        <taxon>Fungi</taxon>
        <taxon>Dikarya</taxon>
        <taxon>Basidiomycota</taxon>
        <taxon>Pucciniomycotina</taxon>
        <taxon>Pucciniomycetes</taxon>
        <taxon>Pucciniales</taxon>
        <taxon>Sphaerophragmiaceae</taxon>
        <taxon>Austropuccinia</taxon>
    </lineage>
</organism>
<keyword evidence="3" id="KW-1185">Reference proteome</keyword>
<dbReference type="Proteomes" id="UP000765509">
    <property type="component" value="Unassembled WGS sequence"/>
</dbReference>
<evidence type="ECO:0000313" key="3">
    <source>
        <dbReference type="Proteomes" id="UP000765509"/>
    </source>
</evidence>
<sequence>MYVSYHQDCWHTRLPLAELAYNNAEHLSKNEAPFFTIYGRNPRFDSIHISQYSPSGKLSTELQLLKQVVKEELESEIRQFKKYADRNRTIPPDLKPGEKVWLASKNIKTTRPTKKLLERWLGTFEVLKKIGSHSSHLKFPLKWKSVHRVFHVSLLEQVKQSSIPNQNKLPRPPVSVEEQEEWEVAQVLDSRLKRGKLWYLLEWKGFSEDPERKTWEPASILTN</sequence>
<dbReference type="CDD" id="cd00024">
    <property type="entry name" value="CD_CSD"/>
    <property type="match status" value="1"/>
</dbReference>
<dbReference type="PANTHER" id="PTHR37984">
    <property type="entry name" value="PROTEIN CBG26694"/>
    <property type="match status" value="1"/>
</dbReference>
<name>A0A9Q3BCB3_9BASI</name>
<proteinExistence type="predicted"/>
<gene>
    <name evidence="2" type="ORF">O181_002060</name>
</gene>
<dbReference type="InterPro" id="IPR000953">
    <property type="entry name" value="Chromo/chromo_shadow_dom"/>
</dbReference>
<dbReference type="InterPro" id="IPR036397">
    <property type="entry name" value="RNaseH_sf"/>
</dbReference>
<dbReference type="Pfam" id="PF24626">
    <property type="entry name" value="SH3_Tf2-1"/>
    <property type="match status" value="1"/>
</dbReference>
<reference evidence="2" key="1">
    <citation type="submission" date="2021-03" db="EMBL/GenBank/DDBJ databases">
        <title>Draft genome sequence of rust myrtle Austropuccinia psidii MF-1, a brazilian biotype.</title>
        <authorList>
            <person name="Quecine M.C."/>
            <person name="Pachon D.M.R."/>
            <person name="Bonatelli M.L."/>
            <person name="Correr F.H."/>
            <person name="Franceschini L.M."/>
            <person name="Leite T.F."/>
            <person name="Margarido G.R.A."/>
            <person name="Almeida C.A."/>
            <person name="Ferrarezi J.A."/>
            <person name="Labate C.A."/>
        </authorList>
    </citation>
    <scope>NUCLEOTIDE SEQUENCE</scope>
    <source>
        <strain evidence="2">MF-1</strain>
    </source>
</reference>
<dbReference type="AlphaFoldDB" id="A0A9Q3BCB3"/>
<protein>
    <recommendedName>
        <fullName evidence="1">Chromo domain-containing protein</fullName>
    </recommendedName>
</protein>
<dbReference type="Pfam" id="PF00385">
    <property type="entry name" value="Chromo"/>
    <property type="match status" value="1"/>
</dbReference>
<evidence type="ECO:0000313" key="2">
    <source>
        <dbReference type="EMBL" id="MBW0462345.1"/>
    </source>
</evidence>
<dbReference type="InterPro" id="IPR016197">
    <property type="entry name" value="Chromo-like_dom_sf"/>
</dbReference>